<evidence type="ECO:0000256" key="8">
    <source>
        <dbReference type="ARBA" id="ARBA00022840"/>
    </source>
</evidence>
<evidence type="ECO:0000256" key="12">
    <source>
        <dbReference type="ARBA" id="ARBA00033413"/>
    </source>
</evidence>
<dbReference type="GO" id="GO:0003848">
    <property type="term" value="F:2-amino-4-hydroxy-6-hydroxymethyldihydropteridine diphosphokinase activity"/>
    <property type="evidence" value="ECO:0007669"/>
    <property type="project" value="UniProtKB-EC"/>
</dbReference>
<organism evidence="14 15">
    <name type="scientific">Gimesia maris</name>
    <dbReference type="NCBI Taxonomy" id="122"/>
    <lineage>
        <taxon>Bacteria</taxon>
        <taxon>Pseudomonadati</taxon>
        <taxon>Planctomycetota</taxon>
        <taxon>Planctomycetia</taxon>
        <taxon>Planctomycetales</taxon>
        <taxon>Planctomycetaceae</taxon>
        <taxon>Gimesia</taxon>
    </lineage>
</organism>
<dbReference type="Proteomes" id="UP000322887">
    <property type="component" value="Chromosome"/>
</dbReference>
<keyword evidence="8" id="KW-0067">ATP-binding</keyword>
<comment type="similarity">
    <text evidence="2">Belongs to the HPPK family.</text>
</comment>
<evidence type="ECO:0000313" key="15">
    <source>
        <dbReference type="Proteomes" id="UP000322887"/>
    </source>
</evidence>
<keyword evidence="6" id="KW-0547">Nucleotide-binding</keyword>
<accession>A0ABX5YRN6</accession>
<keyword evidence="15" id="KW-1185">Reference proteome</keyword>
<evidence type="ECO:0000259" key="13">
    <source>
        <dbReference type="PROSITE" id="PS00794"/>
    </source>
</evidence>
<dbReference type="RefSeq" id="WP_002643981.1">
    <property type="nucleotide sequence ID" value="NZ_CP042910.1"/>
</dbReference>
<protein>
    <recommendedName>
        <fullName evidence="4">2-amino-4-hydroxy-6-hydroxymethyldihydropteridine pyrophosphokinase</fullName>
        <ecNumber evidence="3">2.7.6.3</ecNumber>
    </recommendedName>
    <alternativeName>
        <fullName evidence="11">6-hydroxymethyl-7,8-dihydropterin pyrophosphokinase</fullName>
    </alternativeName>
    <alternativeName>
        <fullName evidence="12">7,8-dihydro-6-hydroxymethylpterin-pyrophosphokinase</fullName>
    </alternativeName>
</protein>
<keyword evidence="9" id="KW-0289">Folate biosynthesis</keyword>
<evidence type="ECO:0000256" key="9">
    <source>
        <dbReference type="ARBA" id="ARBA00022909"/>
    </source>
</evidence>
<evidence type="ECO:0000256" key="11">
    <source>
        <dbReference type="ARBA" id="ARBA00029766"/>
    </source>
</evidence>
<evidence type="ECO:0000256" key="7">
    <source>
        <dbReference type="ARBA" id="ARBA00022777"/>
    </source>
</evidence>
<dbReference type="GeneID" id="98648787"/>
<sequence length="247" mass="27897">MPDCYIALGGNQGPVHETFSLALERLDQHPDISVIKTSHWIETAPVGDQTTDPFLNGAAHLSVSLSPESLLLELQQLEADMGRVREVRWGARPLDLDLLLYDQLIIRSQNLVVPHPACWYRRFVLDPLSEIAADVIHPEKQITIQELRQRLLIKPFQFVLAGLPPREAALLIENLQEKYPKVQFSNWETQGSATSITPEPTLIAWLGTPASTTKFEDLPLIPRLDLSDYQNNTERIVHVLQSALDFQ</sequence>
<dbReference type="Gene3D" id="3.30.70.560">
    <property type="entry name" value="7,8-Dihydro-6-hydroxymethylpterin-pyrophosphokinase HPPK"/>
    <property type="match status" value="1"/>
</dbReference>
<keyword evidence="5 14" id="KW-0808">Transferase</keyword>
<name>A0ABX5YRN6_9PLAN</name>
<evidence type="ECO:0000256" key="10">
    <source>
        <dbReference type="ARBA" id="ARBA00029409"/>
    </source>
</evidence>
<dbReference type="InterPro" id="IPR035907">
    <property type="entry name" value="Hppk_sf"/>
</dbReference>
<dbReference type="Pfam" id="PF01288">
    <property type="entry name" value="HPPK"/>
    <property type="match status" value="1"/>
</dbReference>
<evidence type="ECO:0000256" key="3">
    <source>
        <dbReference type="ARBA" id="ARBA00013253"/>
    </source>
</evidence>
<gene>
    <name evidence="14" type="primary">folK_2</name>
    <name evidence="14" type="ORF">GmarT_43120</name>
</gene>
<dbReference type="InterPro" id="IPR000550">
    <property type="entry name" value="Hppk"/>
</dbReference>
<evidence type="ECO:0000256" key="6">
    <source>
        <dbReference type="ARBA" id="ARBA00022741"/>
    </source>
</evidence>
<comment type="function">
    <text evidence="10">Catalyzes the transfer of pyrophosphate from adenosine triphosphate (ATP) to 6-hydroxymethyl-7,8-dihydropterin, an enzymatic step in folate biosynthesis pathway.</text>
</comment>
<evidence type="ECO:0000256" key="1">
    <source>
        <dbReference type="ARBA" id="ARBA00005051"/>
    </source>
</evidence>
<dbReference type="PANTHER" id="PTHR43071:SF1">
    <property type="entry name" value="2-AMINO-4-HYDROXY-6-HYDROXYMETHYLDIHYDROPTERIDINE PYROPHOSPHOKINASE"/>
    <property type="match status" value="1"/>
</dbReference>
<evidence type="ECO:0000256" key="5">
    <source>
        <dbReference type="ARBA" id="ARBA00022679"/>
    </source>
</evidence>
<feature type="domain" description="7,8-dihydro-6-hydroxymethylpterin-pyrophosphokinase" evidence="13">
    <location>
        <begin position="88"/>
        <end position="99"/>
    </location>
</feature>
<dbReference type="PANTHER" id="PTHR43071">
    <property type="entry name" value="2-AMINO-4-HYDROXY-6-HYDROXYMETHYLDIHYDROPTERIDINE PYROPHOSPHOKINASE"/>
    <property type="match status" value="1"/>
</dbReference>
<evidence type="ECO:0000256" key="4">
    <source>
        <dbReference type="ARBA" id="ARBA00016218"/>
    </source>
</evidence>
<comment type="pathway">
    <text evidence="1">Cofactor biosynthesis; tetrahydrofolate biosynthesis; 2-amino-4-hydroxy-6-hydroxymethyl-7,8-dihydropteridine diphosphate from 7,8-dihydroneopterin triphosphate: step 4/4.</text>
</comment>
<keyword evidence="7" id="KW-0418">Kinase</keyword>
<reference evidence="14 15" key="1">
    <citation type="submission" date="2019-08" db="EMBL/GenBank/DDBJ databases">
        <title>Deep-cultivation of Planctomycetes and their phenomic and genomic characterization uncovers novel biology.</title>
        <authorList>
            <person name="Wiegand S."/>
            <person name="Jogler M."/>
            <person name="Boedeker C."/>
            <person name="Pinto D."/>
            <person name="Vollmers J."/>
            <person name="Rivas-Marin E."/>
            <person name="Kohn T."/>
            <person name="Peeters S.H."/>
            <person name="Heuer A."/>
            <person name="Rast P."/>
            <person name="Oberbeckmann S."/>
            <person name="Bunk B."/>
            <person name="Jeske O."/>
            <person name="Meyerdierks A."/>
            <person name="Storesund J.E."/>
            <person name="Kallscheuer N."/>
            <person name="Luecker S."/>
            <person name="Lage O.M."/>
            <person name="Pohl T."/>
            <person name="Merkel B.J."/>
            <person name="Hornburger P."/>
            <person name="Mueller R.-W."/>
            <person name="Bruemmer F."/>
            <person name="Labrenz M."/>
            <person name="Spormann A.M."/>
            <person name="Op den Camp H."/>
            <person name="Overmann J."/>
            <person name="Amann R."/>
            <person name="Jetten M.S.M."/>
            <person name="Mascher T."/>
            <person name="Medema M.H."/>
            <person name="Devos D.P."/>
            <person name="Kaster A.-K."/>
            <person name="Ovreas L."/>
            <person name="Rohde M."/>
            <person name="Galperin M.Y."/>
            <person name="Jogler C."/>
        </authorList>
    </citation>
    <scope>NUCLEOTIDE SEQUENCE [LARGE SCALE GENOMIC DNA]</scope>
    <source>
        <strain evidence="14 15">DSM 8797</strain>
    </source>
</reference>
<proteinExistence type="inferred from homology"/>
<dbReference type="PROSITE" id="PS00794">
    <property type="entry name" value="HPPK"/>
    <property type="match status" value="1"/>
</dbReference>
<dbReference type="EC" id="2.7.6.3" evidence="3"/>
<dbReference type="SUPFAM" id="SSF55083">
    <property type="entry name" value="6-hydroxymethyl-7,8-dihydropterin pyrophosphokinase, HPPK"/>
    <property type="match status" value="1"/>
</dbReference>
<dbReference type="NCBIfam" id="TIGR01498">
    <property type="entry name" value="folK"/>
    <property type="match status" value="1"/>
</dbReference>
<evidence type="ECO:0000313" key="14">
    <source>
        <dbReference type="EMBL" id="QEG18424.1"/>
    </source>
</evidence>
<dbReference type="CDD" id="cd00483">
    <property type="entry name" value="HPPK"/>
    <property type="match status" value="1"/>
</dbReference>
<dbReference type="EMBL" id="CP042910">
    <property type="protein sequence ID" value="QEG18424.1"/>
    <property type="molecule type" value="Genomic_DNA"/>
</dbReference>
<evidence type="ECO:0000256" key="2">
    <source>
        <dbReference type="ARBA" id="ARBA00005810"/>
    </source>
</evidence>